<protein>
    <submittedName>
        <fullName evidence="1">Uncharacterized protein</fullName>
    </submittedName>
</protein>
<reference evidence="1" key="1">
    <citation type="submission" date="2021-02" db="EMBL/GenBank/DDBJ databases">
        <authorList>
            <person name="Chen J."/>
            <person name="Hu H."/>
            <person name="Huang J."/>
            <person name="Yan X."/>
        </authorList>
    </citation>
    <scope>NUCLEOTIDE SEQUENCE</scope>
    <source>
        <strain evidence="1">GDOU</strain>
    </source>
</reference>
<dbReference type="Proteomes" id="UP001060024">
    <property type="component" value="Segment"/>
</dbReference>
<name>A0A9E7THZ8_9VIRU</name>
<accession>A0A9E7THZ8</accession>
<organism evidence="1 2">
    <name type="scientific">Largemouth bass virus</name>
    <dbReference type="NCBI Taxonomy" id="176656"/>
    <lineage>
        <taxon>Viruses</taxon>
        <taxon>Varidnaviria</taxon>
        <taxon>Bamfordvirae</taxon>
        <taxon>Nucleocytoviricota</taxon>
        <taxon>Megaviricetes</taxon>
        <taxon>Pimascovirales</taxon>
        <taxon>Pimascovirales incertae sedis</taxon>
        <taxon>Iridoviridae</taxon>
        <taxon>Alphairidovirinae</taxon>
        <taxon>Ranavirus</taxon>
        <taxon>Ranavirus micropterus1</taxon>
        <taxon>Santee-Cooper ranavirus</taxon>
    </lineage>
</organism>
<sequence length="371" mass="42573">MESYRKKTRLQHIHSEMERYTLGGVFVAQQPLVVRQAVESWPAKTVVLTKRALAPSWRAAGVLTYTFRELVAGTIPQQVDCDLLFIQDFNCVSSQQWLLKLKRFNKRKLWIHFTNCQFDDTDQYWLTNYMFPGQHFVPVIGLENDHVLMPETDCVVEFNKPPFERFVLVLSEMSSVQDTWTRLAPEVAFTEITIAEFQSPNFEQQQTDPRKQSAAVRMLNGSLHDALPPRMKSACAGYDWDHEAVLSADEYKPACCSALLQYIESGAAGKFAAVAVPDTKLAKYVQHFISYRLPVFTFAQLCDKTSLPDRLIVFGEYALLKCKSGKRLVGAWRQLYSKPRLTVILPHNNWHHAAKNILRKPKHLYQQVSGD</sequence>
<proteinExistence type="predicted"/>
<evidence type="ECO:0000313" key="1">
    <source>
        <dbReference type="EMBL" id="UUY86240.1"/>
    </source>
</evidence>
<dbReference type="EMBL" id="MW630113">
    <property type="protein sequence ID" value="UUY86240.1"/>
    <property type="molecule type" value="Genomic_DNA"/>
</dbReference>
<evidence type="ECO:0000313" key="2">
    <source>
        <dbReference type="Proteomes" id="UP001060024"/>
    </source>
</evidence>